<keyword evidence="4 8" id="KW-0493">Microtubule</keyword>
<evidence type="ECO:0000259" key="11">
    <source>
        <dbReference type="Pfam" id="PF17681"/>
    </source>
</evidence>
<evidence type="ECO:0000256" key="6">
    <source>
        <dbReference type="ARBA" id="ARBA00093403"/>
    </source>
</evidence>
<dbReference type="Proteomes" id="UP001497497">
    <property type="component" value="Unassembled WGS sequence"/>
</dbReference>
<dbReference type="InterPro" id="IPR040457">
    <property type="entry name" value="GCP_C"/>
</dbReference>
<dbReference type="PANTHER" id="PTHR19302">
    <property type="entry name" value="GAMMA TUBULIN COMPLEX PROTEIN"/>
    <property type="match status" value="1"/>
</dbReference>
<comment type="similarity">
    <text evidence="2 8">Belongs to the TUBGCP family.</text>
</comment>
<feature type="domain" description="Gamma tubulin complex component C-terminal" evidence="10">
    <location>
        <begin position="540"/>
        <end position="897"/>
    </location>
</feature>
<dbReference type="AlphaFoldDB" id="A0AAV2H4R0"/>
<comment type="function">
    <text evidence="6">Component of the gamma-tubulin ring complex (gTuRC) which mediates microtubule nucleation. The gTuRC regulates the minus-end nucleation of alpha-beta tubulin heterodimers that grow into microtubule protafilaments, a critical step in centrosome duplication and spindle formation. Plays a role in neuronal migration.</text>
</comment>
<comment type="subcellular location">
    <subcellularLocation>
        <location evidence="1">Cytoplasm</location>
        <location evidence="1">Cytoskeleton</location>
        <location evidence="1">Microtubule organizing center</location>
        <location evidence="1">Centrosome</location>
    </subcellularLocation>
</comment>
<dbReference type="PANTHER" id="PTHR19302:SF13">
    <property type="entry name" value="GAMMA-TUBULIN COMPLEX COMPONENT 2"/>
    <property type="match status" value="1"/>
</dbReference>
<dbReference type="GO" id="GO:0000278">
    <property type="term" value="P:mitotic cell cycle"/>
    <property type="evidence" value="ECO:0007669"/>
    <property type="project" value="TreeGrafter"/>
</dbReference>
<evidence type="ECO:0000256" key="3">
    <source>
        <dbReference type="ARBA" id="ARBA00022490"/>
    </source>
</evidence>
<feature type="domain" description="Gamma tubulin complex component protein N-terminal" evidence="11">
    <location>
        <begin position="235"/>
        <end position="537"/>
    </location>
</feature>
<gene>
    <name evidence="12" type="ORF">GSLYS_00001381001</name>
</gene>
<dbReference type="Pfam" id="PF17681">
    <property type="entry name" value="GCP_N_terminal"/>
    <property type="match status" value="1"/>
</dbReference>
<name>A0AAV2H4R0_LYMST</name>
<dbReference type="GO" id="GO:0051321">
    <property type="term" value="P:meiotic cell cycle"/>
    <property type="evidence" value="ECO:0007669"/>
    <property type="project" value="TreeGrafter"/>
</dbReference>
<proteinExistence type="inferred from homology"/>
<dbReference type="InterPro" id="IPR042241">
    <property type="entry name" value="GCP_C_sf"/>
</dbReference>
<dbReference type="GO" id="GO:0000922">
    <property type="term" value="C:spindle pole"/>
    <property type="evidence" value="ECO:0007669"/>
    <property type="project" value="InterPro"/>
</dbReference>
<dbReference type="GO" id="GO:0031122">
    <property type="term" value="P:cytoplasmic microtubule organization"/>
    <property type="evidence" value="ECO:0007669"/>
    <property type="project" value="TreeGrafter"/>
</dbReference>
<organism evidence="12 13">
    <name type="scientific">Lymnaea stagnalis</name>
    <name type="common">Great pond snail</name>
    <name type="synonym">Helix stagnalis</name>
    <dbReference type="NCBI Taxonomy" id="6523"/>
    <lineage>
        <taxon>Eukaryota</taxon>
        <taxon>Metazoa</taxon>
        <taxon>Spiralia</taxon>
        <taxon>Lophotrochozoa</taxon>
        <taxon>Mollusca</taxon>
        <taxon>Gastropoda</taxon>
        <taxon>Heterobranchia</taxon>
        <taxon>Euthyneura</taxon>
        <taxon>Panpulmonata</taxon>
        <taxon>Hygrophila</taxon>
        <taxon>Lymnaeoidea</taxon>
        <taxon>Lymnaeidae</taxon>
        <taxon>Lymnaea</taxon>
    </lineage>
</organism>
<dbReference type="GO" id="GO:0000930">
    <property type="term" value="C:gamma-tubulin complex"/>
    <property type="evidence" value="ECO:0007669"/>
    <property type="project" value="TreeGrafter"/>
</dbReference>
<evidence type="ECO:0000313" key="13">
    <source>
        <dbReference type="Proteomes" id="UP001497497"/>
    </source>
</evidence>
<feature type="compositionally biased region" description="Low complexity" evidence="9">
    <location>
        <begin position="916"/>
        <end position="936"/>
    </location>
</feature>
<dbReference type="GO" id="GO:0043015">
    <property type="term" value="F:gamma-tubulin binding"/>
    <property type="evidence" value="ECO:0007669"/>
    <property type="project" value="InterPro"/>
</dbReference>
<evidence type="ECO:0000256" key="5">
    <source>
        <dbReference type="ARBA" id="ARBA00023212"/>
    </source>
</evidence>
<dbReference type="FunFam" id="1.20.120.1900:FF:000002">
    <property type="entry name" value="Gamma-tubulin complex component"/>
    <property type="match status" value="1"/>
</dbReference>
<evidence type="ECO:0000256" key="2">
    <source>
        <dbReference type="ARBA" id="ARBA00010337"/>
    </source>
</evidence>
<dbReference type="InterPro" id="IPR041470">
    <property type="entry name" value="GCP_N"/>
</dbReference>
<evidence type="ECO:0000313" key="12">
    <source>
        <dbReference type="EMBL" id="CAL1527204.1"/>
    </source>
</evidence>
<evidence type="ECO:0000256" key="4">
    <source>
        <dbReference type="ARBA" id="ARBA00022701"/>
    </source>
</evidence>
<evidence type="ECO:0000256" key="8">
    <source>
        <dbReference type="RuleBase" id="RU363050"/>
    </source>
</evidence>
<dbReference type="GO" id="GO:0051011">
    <property type="term" value="F:microtubule minus-end binding"/>
    <property type="evidence" value="ECO:0007669"/>
    <property type="project" value="TreeGrafter"/>
</dbReference>
<feature type="region of interest" description="Disordered" evidence="9">
    <location>
        <begin position="915"/>
        <end position="961"/>
    </location>
</feature>
<dbReference type="GO" id="GO:0007020">
    <property type="term" value="P:microtubule nucleation"/>
    <property type="evidence" value="ECO:0007669"/>
    <property type="project" value="InterPro"/>
</dbReference>
<protein>
    <recommendedName>
        <fullName evidence="8">Gamma-tubulin complex component</fullName>
    </recommendedName>
</protein>
<evidence type="ECO:0000259" key="10">
    <source>
        <dbReference type="Pfam" id="PF04130"/>
    </source>
</evidence>
<dbReference type="Gene3D" id="1.20.120.1900">
    <property type="entry name" value="Gamma-tubulin complex, C-terminal domain"/>
    <property type="match status" value="1"/>
</dbReference>
<accession>A0AAV2H4R0</accession>
<evidence type="ECO:0000256" key="7">
    <source>
        <dbReference type="ARBA" id="ARBA00093572"/>
    </source>
</evidence>
<dbReference type="Pfam" id="PF04130">
    <property type="entry name" value="GCP_C_terminal"/>
    <property type="match status" value="1"/>
</dbReference>
<keyword evidence="3 8" id="KW-0963">Cytoplasm</keyword>
<keyword evidence="13" id="KW-1185">Reference proteome</keyword>
<dbReference type="GO" id="GO:0051225">
    <property type="term" value="P:spindle assembly"/>
    <property type="evidence" value="ECO:0007669"/>
    <property type="project" value="TreeGrafter"/>
</dbReference>
<evidence type="ECO:0000256" key="9">
    <source>
        <dbReference type="SAM" id="MobiDB-lite"/>
    </source>
</evidence>
<sequence>MSEFTIHHHVSELMTLLGHNMIIAKDFFHIIIRVRSSDPIGEEVYTEKLLKSRTPYVTTQVSSSHAKRNIAQATKTPIEFLAKYDELKEKNVRELDPLLCFLSKLSEEEETKEFLSKHGLDIAEKERMTLMPHSKITSQLPAPGTKMTEEELSEIKDILLKQANVVENPSSDFLVKVMREKTLTRNVNIPQQPEWLFKRSYLTMDFIPGEDSLPNSGIVALGKMSVFEQEQAVMEDILLCMRGLESRYIVSRPLPESYAPREFLFDQSLDPSVQELVKRILPVCSNYSAVVMFIEEKSSFEYGLVNHALSQAMETLIKDYLVMVAQLEQQMSLGQLTLQKMCFYLQPTIRILEILASVANSINRAIIYFNYFFYLFQGKCIGGAVLSLLHEKTASLIGDSKSSELCLYLTQTACVPYMEILEKWIYRGIIMDPYSEFLVEENATINKEKLQEDYNDAYWEKHYSVFQERIPVFLEQVADKILNTGKYLNVVRQCGRDVKCPFAEELVYTVKERRYYDQIERAYSYASQLLLTLLMEEKELLARLKSIKHYFLLDKGDFIVQFMDMTEVEMKQHIDDILPSRLESLLELALRTSTANVDPFKDDLRVDLLPFDLTSQLLQILAIDSKKEKGKYLIDPTDIRLSGLESFSFDYVVKWPTSLVLSRKALTRYQILFRHLFYCKHVERQLCNVWIGNKQTKMYALSSSRWYSAAFALRQRMLNFVQNFEYYMMFEVIEPNWHTFQQNMARVSNVDDVLAFHCDFLDSCLKDCMLTSTELLRIVHKLLVVCVTFSNYVQRVNQTTTVENEMERLRDSTLQSTMSNRERREDLQKKKTATKVMSEYVGQVLVDENFEQTIATFDNNFSRHLLELLDKIMDENKTTYEHKLFNIIYRLDFNGFYTEKLEAISAERALKDHSFVSDSSSHTNSSSGSMPTSFTTQRPDGARYVPGQYKGRKGSATGLDK</sequence>
<reference evidence="12 13" key="1">
    <citation type="submission" date="2024-04" db="EMBL/GenBank/DDBJ databases">
        <authorList>
            <consortium name="Genoscope - CEA"/>
            <person name="William W."/>
        </authorList>
    </citation>
    <scope>NUCLEOTIDE SEQUENCE [LARGE SCALE GENOMIC DNA]</scope>
</reference>
<dbReference type="GO" id="GO:0005874">
    <property type="term" value="C:microtubule"/>
    <property type="evidence" value="ECO:0007669"/>
    <property type="project" value="UniProtKB-KW"/>
</dbReference>
<dbReference type="GO" id="GO:0005813">
    <property type="term" value="C:centrosome"/>
    <property type="evidence" value="ECO:0007669"/>
    <property type="project" value="UniProtKB-SubCell"/>
</dbReference>
<comment type="subunit">
    <text evidence="7">Component of the gamma-tubulin ring complex (gTuRC) consisting of TUBGCP2, TUBGCP3, TUBGCP4, TUBGCP5 and TUBGCP6 and gamma-tubulin TUBG1 or TUBG2. TUBGCP2, TUBGCP3, TUBGCP4, TUBGCP5 and TUBGCP6 assemble in a 5:5:2:1:1 stoichiometry; each is associated with a gamma-tubulin, thereby arranging 14 gamma-tubulins in a helical manner. Gamma-tubulin at the first position is blocked by TUBGCP3 at the last position, allowing 13 protafilaments to grow into a microtubule. The gTuRC (via TUBGCP3 and TUBGCP6) interacts with ACTB and MZT1; the interactions form a luminal bridge that stabilizes the initial structure during complex assembly. The gTuRC (via TUBGCP2) interacts with MZT2A/MZT2B and CDK5RAP2 (via CM1 motif); the interactions play a role in gTuRC activation. Interacts with ATF5; the ATF5:PCNT:polyglutamylated tubulin (PGT) tripartite unites the mother centriole and the pericentriolar material (PCM) in the centrosome.</text>
</comment>
<comment type="caution">
    <text evidence="12">The sequence shown here is derived from an EMBL/GenBank/DDBJ whole genome shotgun (WGS) entry which is preliminary data.</text>
</comment>
<dbReference type="InterPro" id="IPR007259">
    <property type="entry name" value="GCP"/>
</dbReference>
<keyword evidence="5 8" id="KW-0206">Cytoskeleton</keyword>
<dbReference type="EMBL" id="CAXITT010000014">
    <property type="protein sequence ID" value="CAL1527204.1"/>
    <property type="molecule type" value="Genomic_DNA"/>
</dbReference>
<evidence type="ECO:0000256" key="1">
    <source>
        <dbReference type="ARBA" id="ARBA00004300"/>
    </source>
</evidence>